<feature type="compositionally biased region" description="Polar residues" evidence="4">
    <location>
        <begin position="1"/>
        <end position="10"/>
    </location>
</feature>
<dbReference type="SUPFAM" id="SSF47473">
    <property type="entry name" value="EF-hand"/>
    <property type="match status" value="1"/>
</dbReference>
<dbReference type="InterPro" id="IPR002048">
    <property type="entry name" value="EF_hand_dom"/>
</dbReference>
<dbReference type="InterPro" id="IPR011992">
    <property type="entry name" value="EF-hand-dom_pair"/>
</dbReference>
<feature type="domain" description="EF-hand" evidence="5">
    <location>
        <begin position="132"/>
        <end position="167"/>
    </location>
</feature>
<evidence type="ECO:0000313" key="7">
    <source>
        <dbReference type="RefSeq" id="XP_022332299.1"/>
    </source>
</evidence>
<protein>
    <submittedName>
        <fullName evidence="7">Neo-calmodulin-like isoform X1</fullName>
    </submittedName>
</protein>
<dbReference type="AlphaFoldDB" id="A0A8B8DXT0"/>
<dbReference type="InterPro" id="IPR050230">
    <property type="entry name" value="CALM/Myosin/TropC-like"/>
</dbReference>
<dbReference type="OrthoDB" id="429467at2759"/>
<dbReference type="PANTHER" id="PTHR23048:SF0">
    <property type="entry name" value="CALMODULIN LIKE 3"/>
    <property type="match status" value="1"/>
</dbReference>
<gene>
    <name evidence="7" type="primary">LOC111130004</name>
</gene>
<dbReference type="RefSeq" id="XP_022332299.1">
    <property type="nucleotide sequence ID" value="XM_022476591.1"/>
</dbReference>
<reference evidence="7" key="1">
    <citation type="submission" date="2025-08" db="UniProtKB">
        <authorList>
            <consortium name="RefSeq"/>
        </authorList>
    </citation>
    <scope>IDENTIFICATION</scope>
    <source>
        <tissue evidence="7">Whole sample</tissue>
    </source>
</reference>
<keyword evidence="1" id="KW-0677">Repeat</keyword>
<dbReference type="Pfam" id="PF13499">
    <property type="entry name" value="EF-hand_7"/>
    <property type="match status" value="2"/>
</dbReference>
<dbReference type="GeneID" id="111130004"/>
<organism evidence="6 7">
    <name type="scientific">Crassostrea virginica</name>
    <name type="common">Eastern oyster</name>
    <dbReference type="NCBI Taxonomy" id="6565"/>
    <lineage>
        <taxon>Eukaryota</taxon>
        <taxon>Metazoa</taxon>
        <taxon>Spiralia</taxon>
        <taxon>Lophotrochozoa</taxon>
        <taxon>Mollusca</taxon>
        <taxon>Bivalvia</taxon>
        <taxon>Autobranchia</taxon>
        <taxon>Pteriomorphia</taxon>
        <taxon>Ostreida</taxon>
        <taxon>Ostreoidea</taxon>
        <taxon>Ostreidae</taxon>
        <taxon>Crassostrea</taxon>
    </lineage>
</organism>
<feature type="domain" description="EF-hand" evidence="5">
    <location>
        <begin position="23"/>
        <end position="58"/>
    </location>
</feature>
<feature type="domain" description="EF-hand" evidence="5">
    <location>
        <begin position="59"/>
        <end position="94"/>
    </location>
</feature>
<evidence type="ECO:0000256" key="2">
    <source>
        <dbReference type="ARBA" id="ARBA00022837"/>
    </source>
</evidence>
<evidence type="ECO:0000256" key="4">
    <source>
        <dbReference type="SAM" id="MobiDB-lite"/>
    </source>
</evidence>
<dbReference type="Gene3D" id="1.10.238.10">
    <property type="entry name" value="EF-hand"/>
    <property type="match status" value="2"/>
</dbReference>
<dbReference type="GO" id="GO:0016460">
    <property type="term" value="C:myosin II complex"/>
    <property type="evidence" value="ECO:0007669"/>
    <property type="project" value="TreeGrafter"/>
</dbReference>
<evidence type="ECO:0000259" key="5">
    <source>
        <dbReference type="PROSITE" id="PS50222"/>
    </source>
</evidence>
<dbReference type="SMART" id="SM00054">
    <property type="entry name" value="EFh"/>
    <property type="match status" value="4"/>
</dbReference>
<dbReference type="GO" id="GO:0005509">
    <property type="term" value="F:calcium ion binding"/>
    <property type="evidence" value="ECO:0007669"/>
    <property type="project" value="InterPro"/>
</dbReference>
<dbReference type="CDD" id="cd00051">
    <property type="entry name" value="EFh"/>
    <property type="match status" value="2"/>
</dbReference>
<accession>A0A8B8DXT0</accession>
<dbReference type="PROSITE" id="PS00018">
    <property type="entry name" value="EF_HAND_1"/>
    <property type="match status" value="3"/>
</dbReference>
<keyword evidence="3" id="KW-0514">Muscle protein</keyword>
<dbReference type="InterPro" id="IPR018247">
    <property type="entry name" value="EF_Hand_1_Ca_BS"/>
</dbReference>
<proteinExistence type="predicted"/>
<name>A0A8B8DXT0_CRAVI</name>
<keyword evidence="6" id="KW-1185">Reference proteome</keyword>
<feature type="region of interest" description="Disordered" evidence="4">
    <location>
        <begin position="1"/>
        <end position="21"/>
    </location>
</feature>
<keyword evidence="2" id="KW-0106">Calcium</keyword>
<feature type="domain" description="EF-hand" evidence="5">
    <location>
        <begin position="96"/>
        <end position="131"/>
    </location>
</feature>
<dbReference type="PANTHER" id="PTHR23048">
    <property type="entry name" value="MYOSIN LIGHT CHAIN 1, 3"/>
    <property type="match status" value="1"/>
</dbReference>
<dbReference type="Proteomes" id="UP000694844">
    <property type="component" value="Chromosome 4"/>
</dbReference>
<dbReference type="KEGG" id="cvn:111130004"/>
<evidence type="ECO:0000256" key="3">
    <source>
        <dbReference type="ARBA" id="ARBA00023179"/>
    </source>
</evidence>
<dbReference type="PROSITE" id="PS50222">
    <property type="entry name" value="EF_HAND_2"/>
    <property type="match status" value="4"/>
</dbReference>
<evidence type="ECO:0000256" key="1">
    <source>
        <dbReference type="ARBA" id="ARBA00022737"/>
    </source>
</evidence>
<evidence type="ECO:0000313" key="6">
    <source>
        <dbReference type="Proteomes" id="UP000694844"/>
    </source>
</evidence>
<dbReference type="FunFam" id="1.10.238.10:FF:000001">
    <property type="entry name" value="Calmodulin 1"/>
    <property type="match status" value="1"/>
</dbReference>
<sequence>MKMSSAQTGAENEEFDPEKFTKEQVEEYRQAFRVFDKDGDGTISTEELGVVLRSLGQNPSPEELDDLVEAIDVDGNGIIDFPEFMQMMAKKMQEVDVENDIREAFKVFDKEKKGYITASELRHIMTNLGEKLSDDEADEMLMEADRDGDGQIDYEEFTAMLAGGLKQQ</sequence>